<dbReference type="AlphaFoldDB" id="E6PDP5"/>
<evidence type="ECO:0008006" key="3">
    <source>
        <dbReference type="Google" id="ProtNLM"/>
    </source>
</evidence>
<protein>
    <recommendedName>
        <fullName evidence="3">Periplasmic heavy metal sensor</fullName>
    </recommendedName>
</protein>
<gene>
    <name evidence="2" type="ORF">CARN1_1683</name>
</gene>
<sequence>MKSLTIKGALGAAIIAGIAFAGIGISSAAQTASGYHHGHHRPPIARAMRAAHLTPAQHQQIRSIRKEFRSSLTPGQRPTREQMKALRARVMAVLTPQQRTAVQQRLAQLRAQHNAPPAPNATP</sequence>
<evidence type="ECO:0000313" key="2">
    <source>
        <dbReference type="EMBL" id="CBH74580.1"/>
    </source>
</evidence>
<dbReference type="EMBL" id="CABL01000002">
    <property type="protein sequence ID" value="CBH74580.1"/>
    <property type="molecule type" value="Genomic_DNA"/>
</dbReference>
<reference evidence="2" key="1">
    <citation type="submission" date="2009-10" db="EMBL/GenBank/DDBJ databases">
        <title>Diversity of trophic interactions inside an arsenic-rich microbial ecosystem.</title>
        <authorList>
            <person name="Bertin P.N."/>
            <person name="Heinrich-Salmeron A."/>
            <person name="Pelletier E."/>
            <person name="Goulhen-Chollet F."/>
            <person name="Arsene-Ploetze F."/>
            <person name="Gallien S."/>
            <person name="Calteau A."/>
            <person name="Vallenet D."/>
            <person name="Casiot C."/>
            <person name="Chane-Woon-Ming B."/>
            <person name="Giloteaux L."/>
            <person name="Barakat M."/>
            <person name="Bonnefoy V."/>
            <person name="Bruneel O."/>
            <person name="Chandler M."/>
            <person name="Cleiss J."/>
            <person name="Duran R."/>
            <person name="Elbaz-Poulichet F."/>
            <person name="Fonknechten N."/>
            <person name="Lauga B."/>
            <person name="Mornico D."/>
            <person name="Ortet P."/>
            <person name="Schaeffer C."/>
            <person name="Siguier P."/>
            <person name="Alexander Thil Smith A."/>
            <person name="Van Dorsselaer A."/>
            <person name="Weissenbach J."/>
            <person name="Medigue C."/>
            <person name="Le Paslier D."/>
        </authorList>
    </citation>
    <scope>NUCLEOTIDE SEQUENCE</scope>
</reference>
<dbReference type="InterPro" id="IPR012899">
    <property type="entry name" value="LTXXQ"/>
</dbReference>
<organism evidence="2">
    <name type="scientific">mine drainage metagenome</name>
    <dbReference type="NCBI Taxonomy" id="410659"/>
    <lineage>
        <taxon>unclassified sequences</taxon>
        <taxon>metagenomes</taxon>
        <taxon>ecological metagenomes</taxon>
    </lineage>
</organism>
<name>E6PDP5_9ZZZZ</name>
<comment type="caution">
    <text evidence="2">The sequence shown here is derived from an EMBL/GenBank/DDBJ whole genome shotgun (WGS) entry which is preliminary data.</text>
</comment>
<feature type="region of interest" description="Disordered" evidence="1">
    <location>
        <begin position="104"/>
        <end position="123"/>
    </location>
</feature>
<proteinExistence type="predicted"/>
<dbReference type="Pfam" id="PF07813">
    <property type="entry name" value="LTXXQ"/>
    <property type="match status" value="1"/>
</dbReference>
<accession>E6PDP5</accession>
<evidence type="ECO:0000256" key="1">
    <source>
        <dbReference type="SAM" id="MobiDB-lite"/>
    </source>
</evidence>